<keyword evidence="1" id="KW-0597">Phosphoprotein</keyword>
<dbReference type="Gene3D" id="3.30.450.20">
    <property type="entry name" value="PAS domain"/>
    <property type="match status" value="1"/>
</dbReference>
<dbReference type="EMBL" id="FOMX01000002">
    <property type="protein sequence ID" value="SFD50603.1"/>
    <property type="molecule type" value="Genomic_DNA"/>
</dbReference>
<evidence type="ECO:0000256" key="1">
    <source>
        <dbReference type="ARBA" id="ARBA00022553"/>
    </source>
</evidence>
<dbReference type="InterPro" id="IPR013656">
    <property type="entry name" value="PAS_4"/>
</dbReference>
<dbReference type="PANTHER" id="PTHR33745:SF3">
    <property type="entry name" value="RSBT CO-ANTAGONIST PROTEIN RSBRC"/>
    <property type="match status" value="1"/>
</dbReference>
<evidence type="ECO:0000259" key="5">
    <source>
        <dbReference type="PROSITE" id="PS50801"/>
    </source>
</evidence>
<dbReference type="InterPro" id="IPR000014">
    <property type="entry name" value="PAS"/>
</dbReference>
<dbReference type="SUPFAM" id="SSF52091">
    <property type="entry name" value="SpoIIaa-like"/>
    <property type="match status" value="1"/>
</dbReference>
<accession>A0A1I1T311</accession>
<evidence type="ECO:0000259" key="4">
    <source>
        <dbReference type="PROSITE" id="PS50113"/>
    </source>
</evidence>
<gene>
    <name evidence="6" type="ORF">SAMN02745121_00317</name>
</gene>
<dbReference type="Proteomes" id="UP000199400">
    <property type="component" value="Unassembled WGS sequence"/>
</dbReference>
<keyword evidence="7" id="KW-1185">Reference proteome</keyword>
<dbReference type="PROSITE" id="PS50801">
    <property type="entry name" value="STAS"/>
    <property type="match status" value="1"/>
</dbReference>
<keyword evidence="2" id="KW-0175">Coiled coil</keyword>
<dbReference type="PANTHER" id="PTHR33745">
    <property type="entry name" value="RSBT ANTAGONIST PROTEIN RSBS-RELATED"/>
    <property type="match status" value="1"/>
</dbReference>
<dbReference type="InterPro" id="IPR000700">
    <property type="entry name" value="PAS-assoc_C"/>
</dbReference>
<dbReference type="CDD" id="cd07041">
    <property type="entry name" value="STAS_RsbR_RsbS_like"/>
    <property type="match status" value="1"/>
</dbReference>
<evidence type="ECO:0000313" key="7">
    <source>
        <dbReference type="Proteomes" id="UP000199400"/>
    </source>
</evidence>
<dbReference type="SUPFAM" id="SSF55785">
    <property type="entry name" value="PYP-like sensor domain (PAS domain)"/>
    <property type="match status" value="1"/>
</dbReference>
<dbReference type="Gene3D" id="3.30.750.24">
    <property type="entry name" value="STAS domain"/>
    <property type="match status" value="1"/>
</dbReference>
<dbReference type="STRING" id="54.SAMN02745121_00317"/>
<dbReference type="Pfam" id="PF08448">
    <property type="entry name" value="PAS_4"/>
    <property type="match status" value="1"/>
</dbReference>
<feature type="coiled-coil region" evidence="2">
    <location>
        <begin position="141"/>
        <end position="168"/>
    </location>
</feature>
<dbReference type="InterPro" id="IPR002645">
    <property type="entry name" value="STAS_dom"/>
</dbReference>
<protein>
    <submittedName>
        <fullName evidence="6">PAS domain S-box-containing protein</fullName>
    </submittedName>
</protein>
<evidence type="ECO:0000313" key="6">
    <source>
        <dbReference type="EMBL" id="SFD50603.1"/>
    </source>
</evidence>
<proteinExistence type="predicted"/>
<dbReference type="PROSITE" id="PS50113">
    <property type="entry name" value="PAC"/>
    <property type="match status" value="1"/>
</dbReference>
<dbReference type="SMART" id="SM00091">
    <property type="entry name" value="PAS"/>
    <property type="match status" value="1"/>
</dbReference>
<dbReference type="Pfam" id="PF01740">
    <property type="entry name" value="STAS"/>
    <property type="match status" value="1"/>
</dbReference>
<dbReference type="PROSITE" id="PS50112">
    <property type="entry name" value="PAS"/>
    <property type="match status" value="1"/>
</dbReference>
<dbReference type="AlphaFoldDB" id="A0A1I1T311"/>
<evidence type="ECO:0000259" key="3">
    <source>
        <dbReference type="PROSITE" id="PS50112"/>
    </source>
</evidence>
<evidence type="ECO:0000256" key="2">
    <source>
        <dbReference type="SAM" id="Coils"/>
    </source>
</evidence>
<dbReference type="InterPro" id="IPR036513">
    <property type="entry name" value="STAS_dom_sf"/>
</dbReference>
<dbReference type="NCBIfam" id="TIGR00229">
    <property type="entry name" value="sensory_box"/>
    <property type="match status" value="1"/>
</dbReference>
<dbReference type="CDD" id="cd00130">
    <property type="entry name" value="PAS"/>
    <property type="match status" value="1"/>
</dbReference>
<feature type="domain" description="STAS" evidence="5">
    <location>
        <begin position="174"/>
        <end position="285"/>
    </location>
</feature>
<dbReference type="InterPro" id="IPR051932">
    <property type="entry name" value="Bact_StressResp_Reg"/>
</dbReference>
<organism evidence="6 7">
    <name type="scientific">Nannocystis exedens</name>
    <dbReference type="NCBI Taxonomy" id="54"/>
    <lineage>
        <taxon>Bacteria</taxon>
        <taxon>Pseudomonadati</taxon>
        <taxon>Myxococcota</taxon>
        <taxon>Polyangia</taxon>
        <taxon>Nannocystales</taxon>
        <taxon>Nannocystaceae</taxon>
        <taxon>Nannocystis</taxon>
    </lineage>
</organism>
<name>A0A1I1T311_9BACT</name>
<feature type="domain" description="PAS" evidence="3">
    <location>
        <begin position="33"/>
        <end position="87"/>
    </location>
</feature>
<dbReference type="OrthoDB" id="5490668at2"/>
<reference evidence="7" key="1">
    <citation type="submission" date="2016-10" db="EMBL/GenBank/DDBJ databases">
        <authorList>
            <person name="Varghese N."/>
            <person name="Submissions S."/>
        </authorList>
    </citation>
    <scope>NUCLEOTIDE SEQUENCE [LARGE SCALE GENOMIC DNA]</scope>
    <source>
        <strain evidence="7">ATCC 25963</strain>
    </source>
</reference>
<dbReference type="InterPro" id="IPR035965">
    <property type="entry name" value="PAS-like_dom_sf"/>
</dbReference>
<feature type="domain" description="PAC" evidence="4">
    <location>
        <begin position="106"/>
        <end position="157"/>
    </location>
</feature>
<sequence length="293" mass="31707">MQGYWVRPMSASSPDSSQDLATLLAENAALRERNELLTAVIRHCPAVIFVKDTEGRLRVCNRTYERLAGAEPGGLLGKTDHDIFGPEAGEQNRRNDLAVCESGAPQEVEELIPQPDGVHVYLSVKFPIYDARGRLYGLGGIATDISERRRAEEERNALQQQIIAVQRSVLDELSTPIVPIADNVIALPLIGTIDRERGRAIMQALLDGVAEHRARAAILDVTGVRSIDAQVAAGLLQSVRAARLLGTRVLVTGIRPEVAQAMVGLDADWRGVEIFATMREAVAGVLGRGPARG</sequence>